<dbReference type="Gene3D" id="1.10.390.10">
    <property type="entry name" value="Neutral Protease Domain 2"/>
    <property type="match status" value="1"/>
</dbReference>
<dbReference type="GO" id="GO:0042277">
    <property type="term" value="F:peptide binding"/>
    <property type="evidence" value="ECO:0007669"/>
    <property type="project" value="TreeGrafter"/>
</dbReference>
<dbReference type="PANTHER" id="PTHR11533:SF174">
    <property type="entry name" value="PUROMYCIN-SENSITIVE AMINOPEPTIDASE-RELATED"/>
    <property type="match status" value="1"/>
</dbReference>
<evidence type="ECO:0000256" key="14">
    <source>
        <dbReference type="SAM" id="SignalP"/>
    </source>
</evidence>
<feature type="chain" id="PRO_5039034781" description="Aminopeptidase N" evidence="14">
    <location>
        <begin position="24"/>
        <end position="484"/>
    </location>
</feature>
<evidence type="ECO:0000256" key="4">
    <source>
        <dbReference type="ARBA" id="ARBA00012564"/>
    </source>
</evidence>
<evidence type="ECO:0000256" key="2">
    <source>
        <dbReference type="ARBA" id="ARBA00001947"/>
    </source>
</evidence>
<evidence type="ECO:0000256" key="13">
    <source>
        <dbReference type="ARBA" id="ARBA00031533"/>
    </source>
</evidence>
<evidence type="ECO:0000256" key="12">
    <source>
        <dbReference type="ARBA" id="ARBA00029811"/>
    </source>
</evidence>
<dbReference type="KEGG" id="sata:C5746_30750"/>
<keyword evidence="9" id="KW-0378">Hydrolase</keyword>
<dbReference type="Pfam" id="PF17900">
    <property type="entry name" value="Peptidase_M1_N"/>
    <property type="match status" value="1"/>
</dbReference>
<dbReference type="InterPro" id="IPR050344">
    <property type="entry name" value="Peptidase_M1_aminopeptidases"/>
</dbReference>
<accession>A0A2Z5JJQ9</accession>
<keyword evidence="8" id="KW-0479">Metal-binding</keyword>
<dbReference type="InterPro" id="IPR014782">
    <property type="entry name" value="Peptidase_M1_dom"/>
</dbReference>
<dbReference type="GO" id="GO:0005737">
    <property type="term" value="C:cytoplasm"/>
    <property type="evidence" value="ECO:0007669"/>
    <property type="project" value="TreeGrafter"/>
</dbReference>
<evidence type="ECO:0000256" key="3">
    <source>
        <dbReference type="ARBA" id="ARBA00010136"/>
    </source>
</evidence>
<gene>
    <name evidence="17" type="ORF">C5746_30750</name>
</gene>
<evidence type="ECO:0000259" key="15">
    <source>
        <dbReference type="Pfam" id="PF01433"/>
    </source>
</evidence>
<dbReference type="GeneID" id="95522776"/>
<dbReference type="GO" id="GO:0043171">
    <property type="term" value="P:peptide catabolic process"/>
    <property type="evidence" value="ECO:0007669"/>
    <property type="project" value="TreeGrafter"/>
</dbReference>
<evidence type="ECO:0000256" key="6">
    <source>
        <dbReference type="ARBA" id="ARBA00022438"/>
    </source>
</evidence>
<evidence type="ECO:0000313" key="18">
    <source>
        <dbReference type="Proteomes" id="UP000252698"/>
    </source>
</evidence>
<protein>
    <recommendedName>
        <fullName evidence="5">Aminopeptidase N</fullName>
        <ecNumber evidence="4">3.4.11.2</ecNumber>
    </recommendedName>
    <alternativeName>
        <fullName evidence="12">Alanine aminopeptidase</fullName>
    </alternativeName>
    <alternativeName>
        <fullName evidence="13">Lysyl aminopeptidase</fullName>
    </alternativeName>
</protein>
<evidence type="ECO:0000256" key="11">
    <source>
        <dbReference type="ARBA" id="ARBA00023049"/>
    </source>
</evidence>
<dbReference type="PANTHER" id="PTHR11533">
    <property type="entry name" value="PROTEASE M1 ZINC METALLOPROTEASE"/>
    <property type="match status" value="1"/>
</dbReference>
<name>A0A2Z5JJQ9_STRAR</name>
<dbReference type="Proteomes" id="UP000252698">
    <property type="component" value="Chromosome"/>
</dbReference>
<keyword evidence="7 17" id="KW-0645">Protease</keyword>
<dbReference type="InterPro" id="IPR042097">
    <property type="entry name" value="Aminopeptidase_N-like_N_sf"/>
</dbReference>
<proteinExistence type="inferred from homology"/>
<keyword evidence="10" id="KW-0862">Zinc</keyword>
<evidence type="ECO:0000256" key="8">
    <source>
        <dbReference type="ARBA" id="ARBA00022723"/>
    </source>
</evidence>
<dbReference type="GO" id="GO:0005615">
    <property type="term" value="C:extracellular space"/>
    <property type="evidence" value="ECO:0007669"/>
    <property type="project" value="TreeGrafter"/>
</dbReference>
<reference evidence="17 18" key="1">
    <citation type="journal article" date="2018" name="Front. Microbiol.">
        <title>Genome Sequencing of Streptomyces atratus SCSIOZH16 and Activation Production of Nocardamine via Metabolic Engineering.</title>
        <authorList>
            <person name="Li Y."/>
            <person name="Zhang C."/>
            <person name="Liu C."/>
            <person name="Ju J."/>
            <person name="Ma J."/>
        </authorList>
    </citation>
    <scope>NUCLEOTIDE SEQUENCE [LARGE SCALE GENOMIC DNA]</scope>
    <source>
        <strain evidence="17 18">SCSIO_ZH16</strain>
    </source>
</reference>
<dbReference type="GO" id="GO:0070006">
    <property type="term" value="F:metalloaminopeptidase activity"/>
    <property type="evidence" value="ECO:0007669"/>
    <property type="project" value="TreeGrafter"/>
</dbReference>
<dbReference type="PRINTS" id="PR00756">
    <property type="entry name" value="ALADIPTASE"/>
</dbReference>
<dbReference type="SUPFAM" id="SSF55486">
    <property type="entry name" value="Metalloproteases ('zincins'), catalytic domain"/>
    <property type="match status" value="1"/>
</dbReference>
<dbReference type="InterPro" id="IPR027268">
    <property type="entry name" value="Peptidase_M4/M1_CTD_sf"/>
</dbReference>
<evidence type="ECO:0000256" key="10">
    <source>
        <dbReference type="ARBA" id="ARBA00022833"/>
    </source>
</evidence>
<dbReference type="EMBL" id="CP027306">
    <property type="protein sequence ID" value="AXE80621.1"/>
    <property type="molecule type" value="Genomic_DNA"/>
</dbReference>
<keyword evidence="11 17" id="KW-0482">Metalloprotease</keyword>
<dbReference type="SUPFAM" id="SSF63737">
    <property type="entry name" value="Leukotriene A4 hydrolase N-terminal domain"/>
    <property type="match status" value="1"/>
</dbReference>
<sequence length="484" mass="53256">MPIISRRLRAALLATASAALVAAALPSPVPLGIGDPLFPRLGNPGYDVLSYDIGLTYHGSNSKPLDAVTTIEARTTEPLDRINLDFAQGTVRTVEINGLRADFAAADEDLVIQPPGRLPAGAPLHITVRHTSDPNGGQDSGGWLRTADGLAMANQADAAHRVFPSNDHPADKAYFTFRITAPKDLTVVANGLPAGTARNGSETTWTYRTEHPMATELAQVTIGRSTVLKRTGPHGLPVRDVVPSADHKRLEPWLSKTPGQLEWMEQQVGPYPFETYGLLVAATDTGFELETQTLSLFERSLFTQTAYPKWYVESIMVHELAHQWFGDSVSPRAWSDLWLNEGHASWYEARYAEEHADRPLESRMHDAYIRSDGWRATGGPPARPDVPAPGQKLSLFRPVVYDGSALILYALRQEIGESAFDRLERSWVKKHRDSNAATADFVRLASQTAGRDLTSFFDGWLYGEKTPPMPGHPDWHSAKPDGQR</sequence>
<keyword evidence="14" id="KW-0732">Signal</keyword>
<dbReference type="RefSeq" id="WP_114247045.1">
    <property type="nucleotide sequence ID" value="NZ_BMRN01000020.1"/>
</dbReference>
<dbReference type="GO" id="GO:0016285">
    <property type="term" value="F:alanyl aminopeptidase activity"/>
    <property type="evidence" value="ECO:0007669"/>
    <property type="project" value="UniProtKB-EC"/>
</dbReference>
<dbReference type="EC" id="3.4.11.2" evidence="4"/>
<dbReference type="InterPro" id="IPR001930">
    <property type="entry name" value="Peptidase_M1"/>
</dbReference>
<dbReference type="CDD" id="cd09603">
    <property type="entry name" value="M1_APN_like"/>
    <property type="match status" value="1"/>
</dbReference>
<comment type="catalytic activity">
    <reaction evidence="1">
        <text>Release of an N-terminal amino acid, Xaa-|-Yaa- from a peptide, amide or arylamide. Xaa is preferably Ala, but may be most amino acids including Pro (slow action). When a terminal hydrophobic residue is followed by a prolyl residue, the two may be released as an intact Xaa-Pro dipeptide.</text>
        <dbReference type="EC" id="3.4.11.2"/>
    </reaction>
</comment>
<dbReference type="InterPro" id="IPR045357">
    <property type="entry name" value="Aminopeptidase_N-like_N"/>
</dbReference>
<dbReference type="Gene3D" id="2.60.40.1730">
    <property type="entry name" value="tricorn interacting facor f3 domain"/>
    <property type="match status" value="1"/>
</dbReference>
<feature type="domain" description="Aminopeptidase N-like N-terminal" evidence="16">
    <location>
        <begin position="155"/>
        <end position="215"/>
    </location>
</feature>
<feature type="signal peptide" evidence="14">
    <location>
        <begin position="1"/>
        <end position="23"/>
    </location>
</feature>
<keyword evidence="6" id="KW-0031">Aminopeptidase</keyword>
<evidence type="ECO:0000313" key="17">
    <source>
        <dbReference type="EMBL" id="AXE80621.1"/>
    </source>
</evidence>
<dbReference type="AlphaFoldDB" id="A0A2Z5JJQ9"/>
<evidence type="ECO:0000256" key="1">
    <source>
        <dbReference type="ARBA" id="ARBA00000098"/>
    </source>
</evidence>
<dbReference type="GO" id="GO:0006508">
    <property type="term" value="P:proteolysis"/>
    <property type="evidence" value="ECO:0007669"/>
    <property type="project" value="UniProtKB-KW"/>
</dbReference>
<dbReference type="Pfam" id="PF01433">
    <property type="entry name" value="Peptidase_M1"/>
    <property type="match status" value="1"/>
</dbReference>
<evidence type="ECO:0000256" key="9">
    <source>
        <dbReference type="ARBA" id="ARBA00022801"/>
    </source>
</evidence>
<evidence type="ECO:0000259" key="16">
    <source>
        <dbReference type="Pfam" id="PF17900"/>
    </source>
</evidence>
<comment type="similarity">
    <text evidence="3">Belongs to the peptidase M1 family.</text>
</comment>
<comment type="cofactor">
    <cofactor evidence="2">
        <name>Zn(2+)</name>
        <dbReference type="ChEBI" id="CHEBI:29105"/>
    </cofactor>
</comment>
<dbReference type="GO" id="GO:0016020">
    <property type="term" value="C:membrane"/>
    <property type="evidence" value="ECO:0007669"/>
    <property type="project" value="TreeGrafter"/>
</dbReference>
<feature type="domain" description="Peptidase M1 membrane alanine aminopeptidase" evidence="15">
    <location>
        <begin position="257"/>
        <end position="460"/>
    </location>
</feature>
<evidence type="ECO:0000256" key="7">
    <source>
        <dbReference type="ARBA" id="ARBA00022670"/>
    </source>
</evidence>
<dbReference type="GO" id="GO:0008270">
    <property type="term" value="F:zinc ion binding"/>
    <property type="evidence" value="ECO:0007669"/>
    <property type="project" value="InterPro"/>
</dbReference>
<organism evidence="17 18">
    <name type="scientific">Streptomyces atratus</name>
    <dbReference type="NCBI Taxonomy" id="1893"/>
    <lineage>
        <taxon>Bacteria</taxon>
        <taxon>Bacillati</taxon>
        <taxon>Actinomycetota</taxon>
        <taxon>Actinomycetes</taxon>
        <taxon>Kitasatosporales</taxon>
        <taxon>Streptomycetaceae</taxon>
        <taxon>Streptomyces</taxon>
    </lineage>
</organism>
<evidence type="ECO:0000256" key="5">
    <source>
        <dbReference type="ARBA" id="ARBA00015611"/>
    </source>
</evidence>